<dbReference type="Proteomes" id="UP001171916">
    <property type="component" value="Unassembled WGS sequence"/>
</dbReference>
<evidence type="ECO:0000313" key="3">
    <source>
        <dbReference type="EMBL" id="MDN3205919.1"/>
    </source>
</evidence>
<keyword evidence="4" id="KW-1185">Reference proteome</keyword>
<feature type="transmembrane region" description="Helical" evidence="1">
    <location>
        <begin position="40"/>
        <end position="59"/>
    </location>
</feature>
<keyword evidence="1" id="KW-0472">Membrane</keyword>
<feature type="transmembrane region" description="Helical" evidence="1">
    <location>
        <begin position="71"/>
        <end position="89"/>
    </location>
</feature>
<dbReference type="PROSITE" id="PS51257">
    <property type="entry name" value="PROKAR_LIPOPROTEIN"/>
    <property type="match status" value="1"/>
</dbReference>
<gene>
    <name evidence="3" type="ORF">QVH07_17325</name>
</gene>
<accession>A0ABT7YIE1</accession>
<comment type="caution">
    <text evidence="3">The sequence shown here is derived from an EMBL/GenBank/DDBJ whole genome shotgun (WGS) entry which is preliminary data.</text>
</comment>
<dbReference type="EMBL" id="JAUEPH010000010">
    <property type="protein sequence ID" value="MDN3205919.1"/>
    <property type="molecule type" value="Genomic_DNA"/>
</dbReference>
<evidence type="ECO:0000256" key="2">
    <source>
        <dbReference type="SAM" id="SignalP"/>
    </source>
</evidence>
<keyword evidence="1" id="KW-0812">Transmembrane</keyword>
<reference evidence="3" key="1">
    <citation type="submission" date="2023-06" db="EMBL/GenBank/DDBJ databases">
        <title>Robiginitalea aurantiacus sp. nov. and Algoriphagus sediminis sp. nov., isolated from coastal sediment.</title>
        <authorList>
            <person name="Zhou Z.Y."/>
            <person name="An J."/>
            <person name="Jia Y.W."/>
            <person name="Du Z.J."/>
        </authorList>
    </citation>
    <scope>NUCLEOTIDE SEQUENCE</scope>
    <source>
        <strain evidence="3">C2-7</strain>
    </source>
</reference>
<evidence type="ECO:0008006" key="5">
    <source>
        <dbReference type="Google" id="ProtNLM"/>
    </source>
</evidence>
<feature type="chain" id="PRO_5046705591" description="Lipoprotein" evidence="2">
    <location>
        <begin position="25"/>
        <end position="94"/>
    </location>
</feature>
<protein>
    <recommendedName>
        <fullName evidence="5">Lipoprotein</fullName>
    </recommendedName>
</protein>
<sequence>MKPFLKNSLLFLFLIVLMSSCAEAVDIEDCVVDEPYGFFGGLWHGFIAPFSFILSIFMSDVAMYAVNNNGFVYDLGFVLGAGILFGGSGKASSR</sequence>
<name>A0ABT7YIE1_9BACT</name>
<evidence type="ECO:0000313" key="4">
    <source>
        <dbReference type="Proteomes" id="UP001171916"/>
    </source>
</evidence>
<keyword evidence="2" id="KW-0732">Signal</keyword>
<dbReference type="RefSeq" id="WP_290002974.1">
    <property type="nucleotide sequence ID" value="NZ_JAUEPH010000010.1"/>
</dbReference>
<feature type="signal peptide" evidence="2">
    <location>
        <begin position="1"/>
        <end position="24"/>
    </location>
</feature>
<evidence type="ECO:0000256" key="1">
    <source>
        <dbReference type="SAM" id="Phobius"/>
    </source>
</evidence>
<proteinExistence type="predicted"/>
<keyword evidence="1" id="KW-1133">Transmembrane helix</keyword>
<organism evidence="3 4">
    <name type="scientific">Algoriphagus sediminis</name>
    <dbReference type="NCBI Taxonomy" id="3057113"/>
    <lineage>
        <taxon>Bacteria</taxon>
        <taxon>Pseudomonadati</taxon>
        <taxon>Bacteroidota</taxon>
        <taxon>Cytophagia</taxon>
        <taxon>Cytophagales</taxon>
        <taxon>Cyclobacteriaceae</taxon>
        <taxon>Algoriphagus</taxon>
    </lineage>
</organism>